<comment type="caution">
    <text evidence="2">The sequence shown here is derived from an EMBL/GenBank/DDBJ whole genome shotgun (WGS) entry which is preliminary data.</text>
</comment>
<dbReference type="VEuPathDB" id="FungiDB:EYZ11_005202"/>
<evidence type="ECO:0000256" key="1">
    <source>
        <dbReference type="SAM" id="MobiDB-lite"/>
    </source>
</evidence>
<keyword evidence="3" id="KW-1185">Reference proteome</keyword>
<protein>
    <submittedName>
        <fullName evidence="2">Uncharacterized protein</fullName>
    </submittedName>
</protein>
<organism evidence="2 3">
    <name type="scientific">Aspergillus tanneri</name>
    <dbReference type="NCBI Taxonomy" id="1220188"/>
    <lineage>
        <taxon>Eukaryota</taxon>
        <taxon>Fungi</taxon>
        <taxon>Dikarya</taxon>
        <taxon>Ascomycota</taxon>
        <taxon>Pezizomycotina</taxon>
        <taxon>Eurotiomycetes</taxon>
        <taxon>Eurotiomycetidae</taxon>
        <taxon>Eurotiales</taxon>
        <taxon>Aspergillaceae</taxon>
        <taxon>Aspergillus</taxon>
        <taxon>Aspergillus subgen. Circumdati</taxon>
    </lineage>
</organism>
<evidence type="ECO:0000313" key="2">
    <source>
        <dbReference type="EMBL" id="THC95342.1"/>
    </source>
</evidence>
<name>A0A4S3JJ02_9EURO</name>
<dbReference type="EMBL" id="SOSA01000162">
    <property type="protein sequence ID" value="THC95342.1"/>
    <property type="molecule type" value="Genomic_DNA"/>
</dbReference>
<dbReference type="Proteomes" id="UP000308092">
    <property type="component" value="Unassembled WGS sequence"/>
</dbReference>
<reference evidence="2 3" key="1">
    <citation type="submission" date="2019-03" db="EMBL/GenBank/DDBJ databases">
        <title>The genome sequence of a newly discovered highly antifungal drug resistant Aspergillus species, Aspergillus tanneri NIH 1004.</title>
        <authorList>
            <person name="Mounaud S."/>
            <person name="Singh I."/>
            <person name="Joardar V."/>
            <person name="Pakala S."/>
            <person name="Pakala S."/>
            <person name="Venepally P."/>
            <person name="Hoover J."/>
            <person name="Nierman W."/>
            <person name="Chung J."/>
            <person name="Losada L."/>
        </authorList>
    </citation>
    <scope>NUCLEOTIDE SEQUENCE [LARGE SCALE GENOMIC DNA]</scope>
    <source>
        <strain evidence="2 3">NIH1004</strain>
    </source>
</reference>
<evidence type="ECO:0000313" key="3">
    <source>
        <dbReference type="Proteomes" id="UP000308092"/>
    </source>
</evidence>
<dbReference type="AlphaFoldDB" id="A0A4S3JJ02"/>
<accession>A0A4S3JJ02</accession>
<gene>
    <name evidence="2" type="ORF">EYZ11_005202</name>
</gene>
<sequence>MPPKRVKSLATRNPDRARGADLQQMEDGVSRFTTN</sequence>
<feature type="region of interest" description="Disordered" evidence="1">
    <location>
        <begin position="1"/>
        <end position="35"/>
    </location>
</feature>
<proteinExistence type="predicted"/>